<evidence type="ECO:0000313" key="4">
    <source>
        <dbReference type="Proteomes" id="UP000000763"/>
    </source>
</evidence>
<dbReference type="EMBL" id="AP003728">
    <property type="protein sequence ID" value="BAD45536.1"/>
    <property type="molecule type" value="Genomic_DNA"/>
</dbReference>
<protein>
    <submittedName>
        <fullName evidence="3">Uncharacterized protein</fullName>
    </submittedName>
</protein>
<accession>Q653T4</accession>
<gene>
    <name evidence="3" type="ORF">B1153E06.41</name>
    <name evidence="2" type="ORF">P0710B08.35</name>
</gene>
<reference evidence="4" key="4">
    <citation type="journal article" date="2008" name="Nucleic Acids Res.">
        <title>The rice annotation project database (RAP-DB): 2008 update.</title>
        <authorList>
            <consortium name="The rice annotation project (RAP)"/>
        </authorList>
    </citation>
    <scope>GENOME REANNOTATION</scope>
    <source>
        <strain evidence="4">cv. Nipponbare</strain>
    </source>
</reference>
<name>Q653T4_ORYSJ</name>
<evidence type="ECO:0000313" key="3">
    <source>
        <dbReference type="EMBL" id="BAD45933.1"/>
    </source>
</evidence>
<organism evidence="3 4">
    <name type="scientific">Oryza sativa subsp. japonica</name>
    <name type="common">Rice</name>
    <dbReference type="NCBI Taxonomy" id="39947"/>
    <lineage>
        <taxon>Eukaryota</taxon>
        <taxon>Viridiplantae</taxon>
        <taxon>Streptophyta</taxon>
        <taxon>Embryophyta</taxon>
        <taxon>Tracheophyta</taxon>
        <taxon>Spermatophyta</taxon>
        <taxon>Magnoliopsida</taxon>
        <taxon>Liliopsida</taxon>
        <taxon>Poales</taxon>
        <taxon>Poaceae</taxon>
        <taxon>BOP clade</taxon>
        <taxon>Oryzoideae</taxon>
        <taxon>Oryzeae</taxon>
        <taxon>Oryzinae</taxon>
        <taxon>Oryza</taxon>
        <taxon>Oryza sativa</taxon>
    </lineage>
</organism>
<feature type="region of interest" description="Disordered" evidence="1">
    <location>
        <begin position="1"/>
        <end position="93"/>
    </location>
</feature>
<reference evidence="4" key="3">
    <citation type="journal article" date="2005" name="Nature">
        <title>The map-based sequence of the rice genome.</title>
        <authorList>
            <consortium name="International rice genome sequencing project (IRGSP)"/>
            <person name="Matsumoto T."/>
            <person name="Wu J."/>
            <person name="Kanamori H."/>
            <person name="Katayose Y."/>
            <person name="Fujisawa M."/>
            <person name="Namiki N."/>
            <person name="Mizuno H."/>
            <person name="Yamamoto K."/>
            <person name="Antonio B.A."/>
            <person name="Baba T."/>
            <person name="Sakata K."/>
            <person name="Nagamura Y."/>
            <person name="Aoki H."/>
            <person name="Arikawa K."/>
            <person name="Arita K."/>
            <person name="Bito T."/>
            <person name="Chiden Y."/>
            <person name="Fujitsuka N."/>
            <person name="Fukunaka R."/>
            <person name="Hamada M."/>
            <person name="Harada C."/>
            <person name="Hayashi A."/>
            <person name="Hijishita S."/>
            <person name="Honda M."/>
            <person name="Hosokawa S."/>
            <person name="Ichikawa Y."/>
            <person name="Idonuma A."/>
            <person name="Iijima M."/>
            <person name="Ikeda M."/>
            <person name="Ikeno M."/>
            <person name="Ito K."/>
            <person name="Ito S."/>
            <person name="Ito T."/>
            <person name="Ito Y."/>
            <person name="Ito Y."/>
            <person name="Iwabuchi A."/>
            <person name="Kamiya K."/>
            <person name="Karasawa W."/>
            <person name="Kurita K."/>
            <person name="Katagiri S."/>
            <person name="Kikuta A."/>
            <person name="Kobayashi H."/>
            <person name="Kobayashi N."/>
            <person name="Machita K."/>
            <person name="Maehara T."/>
            <person name="Masukawa M."/>
            <person name="Mizubayashi T."/>
            <person name="Mukai Y."/>
            <person name="Nagasaki H."/>
            <person name="Nagata Y."/>
            <person name="Naito S."/>
            <person name="Nakashima M."/>
            <person name="Nakama Y."/>
            <person name="Nakamichi Y."/>
            <person name="Nakamura M."/>
            <person name="Meguro A."/>
            <person name="Negishi M."/>
            <person name="Ohta I."/>
            <person name="Ohta T."/>
            <person name="Okamoto M."/>
            <person name="Ono N."/>
            <person name="Saji S."/>
            <person name="Sakaguchi M."/>
            <person name="Sakai K."/>
            <person name="Shibata M."/>
            <person name="Shimokawa T."/>
            <person name="Song J."/>
            <person name="Takazaki Y."/>
            <person name="Terasawa K."/>
            <person name="Tsugane M."/>
            <person name="Tsuji K."/>
            <person name="Ueda S."/>
            <person name="Waki K."/>
            <person name="Yamagata H."/>
            <person name="Yamamoto M."/>
            <person name="Yamamoto S."/>
            <person name="Yamane H."/>
            <person name="Yoshiki S."/>
            <person name="Yoshihara R."/>
            <person name="Yukawa K."/>
            <person name="Zhong H."/>
            <person name="Yano M."/>
            <person name="Yuan Q."/>
            <person name="Ouyang S."/>
            <person name="Liu J."/>
            <person name="Jones K.M."/>
            <person name="Gansberger K."/>
            <person name="Moffat K."/>
            <person name="Hill J."/>
            <person name="Bera J."/>
            <person name="Fadrosh D."/>
            <person name="Jin S."/>
            <person name="Johri S."/>
            <person name="Kim M."/>
            <person name="Overton L."/>
            <person name="Reardon M."/>
            <person name="Tsitrin T."/>
            <person name="Vuong H."/>
            <person name="Weaver B."/>
            <person name="Ciecko A."/>
            <person name="Tallon L."/>
            <person name="Jackson J."/>
            <person name="Pai G."/>
            <person name="Aken S.V."/>
            <person name="Utterback T."/>
            <person name="Reidmuller S."/>
            <person name="Feldblyum T."/>
            <person name="Hsiao J."/>
            <person name="Zismann V."/>
            <person name="Iobst S."/>
            <person name="de Vazeille A.R."/>
            <person name="Buell C.R."/>
            <person name="Ying K."/>
            <person name="Li Y."/>
            <person name="Lu T."/>
            <person name="Huang Y."/>
            <person name="Zhao Q."/>
            <person name="Feng Q."/>
            <person name="Zhang L."/>
            <person name="Zhu J."/>
            <person name="Weng Q."/>
            <person name="Mu J."/>
            <person name="Lu Y."/>
            <person name="Fan D."/>
            <person name="Liu Y."/>
            <person name="Guan J."/>
            <person name="Zhang Y."/>
            <person name="Yu S."/>
            <person name="Liu X."/>
            <person name="Zhang Y."/>
            <person name="Hong G."/>
            <person name="Han B."/>
            <person name="Choisne N."/>
            <person name="Demange N."/>
            <person name="Orjeda G."/>
            <person name="Samain S."/>
            <person name="Cattolico L."/>
            <person name="Pelletier E."/>
            <person name="Couloux A."/>
            <person name="Segurens B."/>
            <person name="Wincker P."/>
            <person name="D'Hont A."/>
            <person name="Scarpelli C."/>
            <person name="Weissenbach J."/>
            <person name="Salanoubat M."/>
            <person name="Quetier F."/>
            <person name="Yu Y."/>
            <person name="Kim H.R."/>
            <person name="Rambo T."/>
            <person name="Currie J."/>
            <person name="Collura K."/>
            <person name="Luo M."/>
            <person name="Yang T."/>
            <person name="Ammiraju J.S.S."/>
            <person name="Engler F."/>
            <person name="Soderlund C."/>
            <person name="Wing R.A."/>
            <person name="Palmer L.E."/>
            <person name="de la Bastide M."/>
            <person name="Spiegel L."/>
            <person name="Nascimento L."/>
            <person name="Zutavern T."/>
            <person name="O'Shaughnessy A."/>
            <person name="Dike S."/>
            <person name="Dedhia N."/>
            <person name="Preston R."/>
            <person name="Balija V."/>
            <person name="McCombie W.R."/>
            <person name="Chow T."/>
            <person name="Chen H."/>
            <person name="Chung M."/>
            <person name="Chen C."/>
            <person name="Shaw J."/>
            <person name="Wu H."/>
            <person name="Hsiao K."/>
            <person name="Chao Y."/>
            <person name="Chu M."/>
            <person name="Cheng C."/>
            <person name="Hour A."/>
            <person name="Lee P."/>
            <person name="Lin S."/>
            <person name="Lin Y."/>
            <person name="Liou J."/>
            <person name="Liu S."/>
            <person name="Hsing Y."/>
            <person name="Raghuvanshi S."/>
            <person name="Mohanty A."/>
            <person name="Bharti A.K."/>
            <person name="Gaur A."/>
            <person name="Gupta V."/>
            <person name="Kumar D."/>
            <person name="Ravi V."/>
            <person name="Vij S."/>
            <person name="Kapur A."/>
            <person name="Khurana P."/>
            <person name="Khurana P."/>
            <person name="Khurana J.P."/>
            <person name="Tyagi A.K."/>
            <person name="Gaikwad K."/>
            <person name="Singh A."/>
            <person name="Dalal V."/>
            <person name="Srivastava S."/>
            <person name="Dixit A."/>
            <person name="Pal A.K."/>
            <person name="Ghazi I.A."/>
            <person name="Yadav M."/>
            <person name="Pandit A."/>
            <person name="Bhargava A."/>
            <person name="Sureshbabu K."/>
            <person name="Batra K."/>
            <person name="Sharma T.R."/>
            <person name="Mohapatra T."/>
            <person name="Singh N.K."/>
            <person name="Messing J."/>
            <person name="Nelson A.B."/>
            <person name="Fuks G."/>
            <person name="Kavchok S."/>
            <person name="Keizer G."/>
            <person name="Linton E."/>
            <person name="Llaca V."/>
            <person name="Song R."/>
            <person name="Tanyolac B."/>
            <person name="Young S."/>
            <person name="Ho-Il K."/>
            <person name="Hahn J.H."/>
            <person name="Sangsakoo G."/>
            <person name="Vanavichit A."/>
            <person name="de Mattos Luiz.A.T."/>
            <person name="Zimmer P.D."/>
            <person name="Malone G."/>
            <person name="Dellagostin O."/>
            <person name="de Oliveira A.C."/>
            <person name="Bevan M."/>
            <person name="Bancroft I."/>
            <person name="Minx P."/>
            <person name="Cordum H."/>
            <person name="Wilson R."/>
            <person name="Cheng Z."/>
            <person name="Jin W."/>
            <person name="Jiang J."/>
            <person name="Leong S.A."/>
            <person name="Iwama H."/>
            <person name="Gojobori T."/>
            <person name="Itoh T."/>
            <person name="Niimura Y."/>
            <person name="Fujii Y."/>
            <person name="Habara T."/>
            <person name="Sakai H."/>
            <person name="Sato Y."/>
            <person name="Wilson G."/>
            <person name="Kumar K."/>
            <person name="McCouch S."/>
            <person name="Juretic N."/>
            <person name="Hoen D."/>
            <person name="Wright S."/>
            <person name="Bruskiewich R."/>
            <person name="Bureau T."/>
            <person name="Miyao A."/>
            <person name="Hirochika H."/>
            <person name="Nishikawa T."/>
            <person name="Kadowaki K."/>
            <person name="Sugiura M."/>
            <person name="Burr B."/>
            <person name="Sasaki T."/>
        </authorList>
    </citation>
    <scope>NUCLEOTIDE SEQUENCE [LARGE SCALE GENOMIC DNA]</scope>
    <source>
        <strain evidence="4">cv. Nipponbare</strain>
    </source>
</reference>
<feature type="compositionally biased region" description="Polar residues" evidence="1">
    <location>
        <begin position="1"/>
        <end position="10"/>
    </location>
</feature>
<sequence length="162" mass="16214">MSDCAPSTTSRRSGVVPPDVVGRGGGRRPLRCVPGVARASRKEAVESGTGRVGTASLVSLAGRSDGGGGLARKGSGGVRRSGGGGGGGGEVAARRGRVAVAAAERGAAAAAARSEQGTVEEGNNSDTLVHRAMREGYSGDTYPLKSKFSDRFKPLASSCKEL</sequence>
<feature type="compositionally biased region" description="Low complexity" evidence="1">
    <location>
        <begin position="11"/>
        <end position="21"/>
    </location>
</feature>
<proteinExistence type="predicted"/>
<evidence type="ECO:0000256" key="1">
    <source>
        <dbReference type="SAM" id="MobiDB-lite"/>
    </source>
</evidence>
<dbReference type="EMBL" id="AP004989">
    <property type="protein sequence ID" value="BAD45933.1"/>
    <property type="molecule type" value="Genomic_DNA"/>
</dbReference>
<evidence type="ECO:0000313" key="2">
    <source>
        <dbReference type="EMBL" id="BAD45536.1"/>
    </source>
</evidence>
<dbReference type="AlphaFoldDB" id="Q653T4"/>
<reference evidence="3" key="2">
    <citation type="submission" date="2002-03" db="EMBL/GenBank/DDBJ databases">
        <title>Oryza sativa nipponbare(GA3) genomic DNA, chromosome 6, BAC clone:B1153E06.</title>
        <authorList>
            <person name="Sasaki T."/>
            <person name="Matsumoto T."/>
            <person name="Yamamoto K."/>
        </authorList>
    </citation>
    <scope>NUCLEOTIDE SEQUENCE</scope>
</reference>
<feature type="compositionally biased region" description="Gly residues" evidence="1">
    <location>
        <begin position="64"/>
        <end position="90"/>
    </location>
</feature>
<dbReference type="Proteomes" id="UP000000763">
    <property type="component" value="Chromosome 6"/>
</dbReference>
<reference evidence="2" key="1">
    <citation type="submission" date="2001-06" db="EMBL/GenBank/DDBJ databases">
        <title>Oryza sativa nipponbare(GA3) genomic DNA, chromosome 6, PAC clone:P0710B08.</title>
        <authorList>
            <person name="Sasaki T."/>
            <person name="Matsumoto T."/>
            <person name="Yamamoto K."/>
        </authorList>
    </citation>
    <scope>NUCLEOTIDE SEQUENCE</scope>
</reference>